<sequence>MEVVGKQHSNSRKAASHNHSHENIRAAPPLMKWVTFIVKAGESLPIGDANGLSDPYVTIDLGKKRIVKTSVKFKTLDPEWNEEYHVQVDLNDPAQEFVVCVKDKDFIGIDKLCYMTLPLKKLRQEGSVEGWHYLTKKAHLIAEIGMDLKQEIPHKEDCFTSRYVCGCIISQRRMCATVRYAYVIHKGK</sequence>
<name>A0A0L0FCY6_9EUKA</name>
<dbReference type="STRING" id="667725.A0A0L0FCY6"/>
<dbReference type="EMBL" id="KQ244497">
    <property type="protein sequence ID" value="KNC74346.1"/>
    <property type="molecule type" value="Genomic_DNA"/>
</dbReference>
<dbReference type="CDD" id="cd00030">
    <property type="entry name" value="C2"/>
    <property type="match status" value="1"/>
</dbReference>
<dbReference type="OrthoDB" id="67700at2759"/>
<dbReference type="AlphaFoldDB" id="A0A0L0FCY6"/>
<dbReference type="PANTHER" id="PTHR47042:SF4">
    <property type="entry name" value="OS02G0313700 PROTEIN"/>
    <property type="match status" value="1"/>
</dbReference>
<evidence type="ECO:0000313" key="4">
    <source>
        <dbReference type="Proteomes" id="UP000054560"/>
    </source>
</evidence>
<proteinExistence type="predicted"/>
<dbReference type="Proteomes" id="UP000054560">
    <property type="component" value="Unassembled WGS sequence"/>
</dbReference>
<feature type="region of interest" description="Disordered" evidence="1">
    <location>
        <begin position="1"/>
        <end position="21"/>
    </location>
</feature>
<dbReference type="SMART" id="SM00239">
    <property type="entry name" value="C2"/>
    <property type="match status" value="1"/>
</dbReference>
<evidence type="ECO:0000256" key="1">
    <source>
        <dbReference type="SAM" id="MobiDB-lite"/>
    </source>
</evidence>
<keyword evidence="4" id="KW-1185">Reference proteome</keyword>
<dbReference type="PROSITE" id="PS50004">
    <property type="entry name" value="C2"/>
    <property type="match status" value="1"/>
</dbReference>
<dbReference type="Gene3D" id="2.60.40.150">
    <property type="entry name" value="C2 domain"/>
    <property type="match status" value="1"/>
</dbReference>
<organism evidence="3 4">
    <name type="scientific">Sphaeroforma arctica JP610</name>
    <dbReference type="NCBI Taxonomy" id="667725"/>
    <lineage>
        <taxon>Eukaryota</taxon>
        <taxon>Ichthyosporea</taxon>
        <taxon>Ichthyophonida</taxon>
        <taxon>Sphaeroforma</taxon>
    </lineage>
</organism>
<evidence type="ECO:0000259" key="2">
    <source>
        <dbReference type="PROSITE" id="PS50004"/>
    </source>
</evidence>
<evidence type="ECO:0000313" key="3">
    <source>
        <dbReference type="EMBL" id="KNC74346.1"/>
    </source>
</evidence>
<dbReference type="InterPro" id="IPR000008">
    <property type="entry name" value="C2_dom"/>
</dbReference>
<gene>
    <name evidence="3" type="ORF">SARC_13103</name>
</gene>
<dbReference type="SUPFAM" id="SSF49562">
    <property type="entry name" value="C2 domain (Calcium/lipid-binding domain, CaLB)"/>
    <property type="match status" value="1"/>
</dbReference>
<reference evidence="3 4" key="1">
    <citation type="submission" date="2011-02" db="EMBL/GenBank/DDBJ databases">
        <title>The Genome Sequence of Sphaeroforma arctica JP610.</title>
        <authorList>
            <consortium name="The Broad Institute Genome Sequencing Platform"/>
            <person name="Russ C."/>
            <person name="Cuomo C."/>
            <person name="Young S.K."/>
            <person name="Zeng Q."/>
            <person name="Gargeya S."/>
            <person name="Alvarado L."/>
            <person name="Berlin A."/>
            <person name="Chapman S.B."/>
            <person name="Chen Z."/>
            <person name="Freedman E."/>
            <person name="Gellesch M."/>
            <person name="Goldberg J."/>
            <person name="Griggs A."/>
            <person name="Gujja S."/>
            <person name="Heilman E."/>
            <person name="Heiman D."/>
            <person name="Howarth C."/>
            <person name="Mehta T."/>
            <person name="Neiman D."/>
            <person name="Pearson M."/>
            <person name="Roberts A."/>
            <person name="Saif S."/>
            <person name="Shea T."/>
            <person name="Shenoy N."/>
            <person name="Sisk P."/>
            <person name="Stolte C."/>
            <person name="Sykes S."/>
            <person name="White J."/>
            <person name="Yandava C."/>
            <person name="Burger G."/>
            <person name="Gray M.W."/>
            <person name="Holland P.W.H."/>
            <person name="King N."/>
            <person name="Lang F.B.F."/>
            <person name="Roger A.J."/>
            <person name="Ruiz-Trillo I."/>
            <person name="Haas B."/>
            <person name="Nusbaum C."/>
            <person name="Birren B."/>
        </authorList>
    </citation>
    <scope>NUCLEOTIDE SEQUENCE [LARGE SCALE GENOMIC DNA]</scope>
    <source>
        <strain evidence="3 4">JP610</strain>
    </source>
</reference>
<dbReference type="RefSeq" id="XP_014148248.1">
    <property type="nucleotide sequence ID" value="XM_014292773.1"/>
</dbReference>
<dbReference type="PRINTS" id="PR00360">
    <property type="entry name" value="C2DOMAIN"/>
</dbReference>
<protein>
    <recommendedName>
        <fullName evidence="2">C2 domain-containing protein</fullName>
    </recommendedName>
</protein>
<dbReference type="GeneID" id="25913607"/>
<dbReference type="InterPro" id="IPR035892">
    <property type="entry name" value="C2_domain_sf"/>
</dbReference>
<feature type="domain" description="C2" evidence="2">
    <location>
        <begin position="16"/>
        <end position="132"/>
    </location>
</feature>
<feature type="compositionally biased region" description="Basic residues" evidence="1">
    <location>
        <begin position="9"/>
        <end position="18"/>
    </location>
</feature>
<accession>A0A0L0FCY6</accession>
<dbReference type="InterPro" id="IPR052847">
    <property type="entry name" value="Ext_Synaptotagmin/KAHRP-like"/>
</dbReference>
<dbReference type="PANTHER" id="PTHR47042">
    <property type="entry name" value="C2 DOMAIN-CONTAINING PROTEIN-LIKE"/>
    <property type="match status" value="1"/>
</dbReference>
<dbReference type="Pfam" id="PF00168">
    <property type="entry name" value="C2"/>
    <property type="match status" value="1"/>
</dbReference>